<evidence type="ECO:0000313" key="16">
    <source>
        <dbReference type="Proteomes" id="UP000054363"/>
    </source>
</evidence>
<dbReference type="Proteomes" id="UP000054363">
    <property type="component" value="Unassembled WGS sequence"/>
</dbReference>
<dbReference type="InterPro" id="IPR016169">
    <property type="entry name" value="FAD-bd_PCMH_sub2"/>
</dbReference>
<dbReference type="Gene3D" id="1.10.45.10">
    <property type="entry name" value="Vanillyl-alcohol Oxidase, Chain A, domain 4"/>
    <property type="match status" value="1"/>
</dbReference>
<organism evidence="15 16">
    <name type="scientific">Pseudidiomarina salinarum</name>
    <dbReference type="NCBI Taxonomy" id="435908"/>
    <lineage>
        <taxon>Bacteria</taxon>
        <taxon>Pseudomonadati</taxon>
        <taxon>Pseudomonadota</taxon>
        <taxon>Gammaproteobacteria</taxon>
        <taxon>Alteromonadales</taxon>
        <taxon>Idiomarinaceae</taxon>
        <taxon>Pseudidiomarina</taxon>
    </lineage>
</organism>
<evidence type="ECO:0000256" key="11">
    <source>
        <dbReference type="ARBA" id="ARBA00060924"/>
    </source>
</evidence>
<comment type="catalytic activity">
    <reaction evidence="10">
        <text>(R)-2-hydroxyglutarate + A = 2-oxoglutarate + AH2</text>
        <dbReference type="Rhea" id="RHEA:38295"/>
        <dbReference type="ChEBI" id="CHEBI:13193"/>
        <dbReference type="ChEBI" id="CHEBI:15801"/>
        <dbReference type="ChEBI" id="CHEBI:16810"/>
        <dbReference type="ChEBI" id="CHEBI:17499"/>
        <dbReference type="EC" id="1.1.99.39"/>
    </reaction>
    <physiologicalReaction direction="left-to-right" evidence="10">
        <dbReference type="Rhea" id="RHEA:38296"/>
    </physiologicalReaction>
</comment>
<evidence type="ECO:0000256" key="1">
    <source>
        <dbReference type="ARBA" id="ARBA00001974"/>
    </source>
</evidence>
<comment type="similarity">
    <text evidence="11">In the N-terminal section; belongs to the FAD-binding oxidoreductase/transferase type 4 family.</text>
</comment>
<dbReference type="InterPro" id="IPR016171">
    <property type="entry name" value="Vanillyl_alc_oxidase_C-sub2"/>
</dbReference>
<dbReference type="GO" id="GO:0071949">
    <property type="term" value="F:FAD binding"/>
    <property type="evidence" value="ECO:0007669"/>
    <property type="project" value="InterPro"/>
</dbReference>
<dbReference type="RefSeq" id="WP_034774312.1">
    <property type="nucleotide sequence ID" value="NZ_JPER01000001.1"/>
</dbReference>
<dbReference type="AlphaFoldDB" id="A0A094LAE0"/>
<name>A0A094LAE0_9GAMM</name>
<dbReference type="eggNOG" id="COG0277">
    <property type="taxonomic scope" value="Bacteria"/>
</dbReference>
<evidence type="ECO:0000256" key="3">
    <source>
        <dbReference type="ARBA" id="ARBA00022630"/>
    </source>
</evidence>
<evidence type="ECO:0000256" key="8">
    <source>
        <dbReference type="ARBA" id="ARBA00023014"/>
    </source>
</evidence>
<keyword evidence="7" id="KW-0408">Iron</keyword>
<dbReference type="FunFam" id="3.30.70.2740:FF:000003">
    <property type="entry name" value="Oxidoreductase, FAD-binding, putative"/>
    <property type="match status" value="1"/>
</dbReference>
<comment type="caution">
    <text evidence="15">The sequence shown here is derived from an EMBL/GenBank/DDBJ whole genome shotgun (WGS) entry which is preliminary data.</text>
</comment>
<dbReference type="GO" id="GO:1903457">
    <property type="term" value="P:lactate catabolic process"/>
    <property type="evidence" value="ECO:0007669"/>
    <property type="project" value="TreeGrafter"/>
</dbReference>
<evidence type="ECO:0000256" key="4">
    <source>
        <dbReference type="ARBA" id="ARBA00022723"/>
    </source>
</evidence>
<evidence type="ECO:0000256" key="5">
    <source>
        <dbReference type="ARBA" id="ARBA00022827"/>
    </source>
</evidence>
<dbReference type="Gene3D" id="3.30.70.2740">
    <property type="match status" value="1"/>
</dbReference>
<protein>
    <recommendedName>
        <fullName evidence="12">D-2-hydroxyglutarate dehydrogenase</fullName>
        <ecNumber evidence="9">1.1.99.39</ecNumber>
    </recommendedName>
</protein>
<evidence type="ECO:0000256" key="7">
    <source>
        <dbReference type="ARBA" id="ARBA00023004"/>
    </source>
</evidence>
<evidence type="ECO:0000256" key="12">
    <source>
        <dbReference type="ARBA" id="ARBA00067680"/>
    </source>
</evidence>
<dbReference type="GO" id="GO:0051539">
    <property type="term" value="F:4 iron, 4 sulfur cluster binding"/>
    <property type="evidence" value="ECO:0007669"/>
    <property type="project" value="UniProtKB-KW"/>
</dbReference>
<dbReference type="PROSITE" id="PS51387">
    <property type="entry name" value="FAD_PCMH"/>
    <property type="match status" value="1"/>
</dbReference>
<keyword evidence="16" id="KW-1185">Reference proteome</keyword>
<comment type="cofactor">
    <cofactor evidence="1">
        <name>FAD</name>
        <dbReference type="ChEBI" id="CHEBI:57692"/>
    </cofactor>
</comment>
<evidence type="ECO:0000313" key="15">
    <source>
        <dbReference type="EMBL" id="KFZ31808.1"/>
    </source>
</evidence>
<keyword evidence="5" id="KW-0274">FAD</keyword>
<evidence type="ECO:0000256" key="9">
    <source>
        <dbReference type="ARBA" id="ARBA00039003"/>
    </source>
</evidence>
<dbReference type="SUPFAM" id="SSF55103">
    <property type="entry name" value="FAD-linked oxidases, C-terminal domain"/>
    <property type="match status" value="1"/>
</dbReference>
<dbReference type="eggNOG" id="COG0247">
    <property type="taxonomic scope" value="Bacteria"/>
</dbReference>
<keyword evidence="3" id="KW-0285">Flavoprotein</keyword>
<dbReference type="InterPro" id="IPR004113">
    <property type="entry name" value="FAD-bd_oxidored_4_C"/>
</dbReference>
<dbReference type="Pfam" id="PF13183">
    <property type="entry name" value="Fer4_8"/>
    <property type="match status" value="1"/>
</dbReference>
<dbReference type="GO" id="GO:0046872">
    <property type="term" value="F:metal ion binding"/>
    <property type="evidence" value="ECO:0007669"/>
    <property type="project" value="UniProtKB-KW"/>
</dbReference>
<dbReference type="EMBL" id="JPER01000001">
    <property type="protein sequence ID" value="KFZ31808.1"/>
    <property type="molecule type" value="Genomic_DNA"/>
</dbReference>
<evidence type="ECO:0000259" key="13">
    <source>
        <dbReference type="PROSITE" id="PS51379"/>
    </source>
</evidence>
<keyword evidence="8" id="KW-0411">Iron-sulfur</keyword>
<dbReference type="InterPro" id="IPR036318">
    <property type="entry name" value="FAD-bd_PCMH-like_sf"/>
</dbReference>
<keyword evidence="6" id="KW-0560">Oxidoreductase</keyword>
<dbReference type="PANTHER" id="PTHR11748:SF119">
    <property type="entry name" value="D-2-HYDROXYGLUTARATE DEHYDROGENASE"/>
    <property type="match status" value="1"/>
</dbReference>
<dbReference type="Pfam" id="PF01565">
    <property type="entry name" value="FAD_binding_4"/>
    <property type="match status" value="1"/>
</dbReference>
<keyword evidence="2" id="KW-0004">4Fe-4S</keyword>
<dbReference type="EC" id="1.1.99.39" evidence="9"/>
<dbReference type="PROSITE" id="PS51379">
    <property type="entry name" value="4FE4S_FER_2"/>
    <property type="match status" value="1"/>
</dbReference>
<evidence type="ECO:0000259" key="14">
    <source>
        <dbReference type="PROSITE" id="PS51387"/>
    </source>
</evidence>
<dbReference type="GO" id="GO:0004458">
    <property type="term" value="F:D-lactate dehydrogenase (cytochrome) activity"/>
    <property type="evidence" value="ECO:0007669"/>
    <property type="project" value="TreeGrafter"/>
</dbReference>
<dbReference type="InterPro" id="IPR017896">
    <property type="entry name" value="4Fe4S_Fe-S-bd"/>
</dbReference>
<feature type="domain" description="FAD-binding PCMH-type" evidence="14">
    <location>
        <begin position="51"/>
        <end position="284"/>
    </location>
</feature>
<accession>A0A094LAE0</accession>
<evidence type="ECO:0000256" key="10">
    <source>
        <dbReference type="ARBA" id="ARBA00051291"/>
    </source>
</evidence>
<dbReference type="STRING" id="435908.IDSA_03735"/>
<evidence type="ECO:0000256" key="2">
    <source>
        <dbReference type="ARBA" id="ARBA00022485"/>
    </source>
</evidence>
<dbReference type="SUPFAM" id="SSF56176">
    <property type="entry name" value="FAD-binding/transporter-associated domain-like"/>
    <property type="match status" value="1"/>
</dbReference>
<evidence type="ECO:0000256" key="6">
    <source>
        <dbReference type="ARBA" id="ARBA00023002"/>
    </source>
</evidence>
<dbReference type="PROSITE" id="PS00198">
    <property type="entry name" value="4FE4S_FER_1"/>
    <property type="match status" value="1"/>
</dbReference>
<dbReference type="InterPro" id="IPR017900">
    <property type="entry name" value="4Fe4S_Fe_S_CS"/>
</dbReference>
<dbReference type="GO" id="GO:0051990">
    <property type="term" value="F:(R)-2-hydroxyglutarate dehydrogenase activity"/>
    <property type="evidence" value="ECO:0007669"/>
    <property type="project" value="UniProtKB-EC"/>
</dbReference>
<dbReference type="InterPro" id="IPR016166">
    <property type="entry name" value="FAD-bd_PCMH"/>
</dbReference>
<dbReference type="Gene3D" id="3.30.43.10">
    <property type="entry name" value="Uridine Diphospho-n-acetylenolpyruvylglucosamine Reductase, domain 2"/>
    <property type="match status" value="1"/>
</dbReference>
<dbReference type="PANTHER" id="PTHR11748">
    <property type="entry name" value="D-LACTATE DEHYDROGENASE"/>
    <property type="match status" value="1"/>
</dbReference>
<dbReference type="InterPro" id="IPR016167">
    <property type="entry name" value="FAD-bd_PCMH_sub1"/>
</dbReference>
<dbReference type="InterPro" id="IPR016164">
    <property type="entry name" value="FAD-linked_Oxase-like_C"/>
</dbReference>
<reference evidence="15 16" key="1">
    <citation type="submission" date="2014-06" db="EMBL/GenBank/DDBJ databases">
        <title>The draft genome sequence of Idiomarina salinarum ISL-52.</title>
        <authorList>
            <person name="Du J."/>
            <person name="Shao Z."/>
        </authorList>
    </citation>
    <scope>NUCLEOTIDE SEQUENCE [LARGE SCALE GENOMIC DNA]</scope>
    <source>
        <strain evidence="15 16">ISL-52</strain>
    </source>
</reference>
<keyword evidence="4" id="KW-0479">Metal-binding</keyword>
<proteinExistence type="inferred from homology"/>
<sequence length="1019" mass="112209">MTNTLPVHDQHSQPEPGYQSYLAALKTAGFDGDIDASYAGRLIAATDNSIYQQLPQAVLYPRSRQALSAALKLARSDEFKPLRFTPRGGGTGTNGQALAAGVVIDLSRYFKEITEVSAADGWVRCQAGVIKDQLNDAIRSAGWFFSPDLSTSNRATIGGMINTDASGQGSLVYGKTSDHILELTAVLICGEVIHTRPVTVTDALKLAEGSSTEAAIYRQVLATAIGQRSAIEAKFPPLNRFLTGYDIKHCYDPDAQTIDLSRLLAGSEGTLAFITDARLKLTPIPRHKLLVTVKYSDFQSALRHAPALVRARATSVETIDSNVLNLARQDIIWHQVKEQLREVVGGAAMDGINIVEFTATDADEIEDKLNQLTSSLDQDSSASERTGVLGYQICRDAASIQTIYAMRKKAVGLLGATKGQRKPVAFVEDTAVPPENLADFIMEFRGILDAHGLHYGMFGHVDAGVLHVRPALDMTNPTDEALIRLISDKVVALTMKYGGLLWGEHGKGYRSEYSPEFFGAALYAELQKIKAVFDPHNRLNPGKICTPWHSDEKLLSIDETKRGFYDRQIPLDVRESYRPAMDCNGNGLCFNYAADSAMCPSYKATGDRRYSPKGRAGLIREWLRLNQHENFDARAIPETGKSGLLRRRKGAAPGDFNHEIKQSMDACLACKACASQCPVKVDVPAFRSRFLAWYHQRYRRPLADYLVGSIERTAPLLARYPRTANLLTHNPLSRWLMARAIGYVDAPRLSVPDIVTRWQQRNWPQYSAAQLAKLSAEERAGMVVIVQDPFTSFYEAEVVEAFGRVAEKLGFTPVLLDFIGNGKAQHVKGFLREFRHTAEQVTAQLQILAELELPMVGMDASTVLCLADEYHFYVPAAKNFSVQLVQSWLSQQAESLARLKPAKPVDTDFILLTHCTEQTAVPQASADWQSLFSAVGLQVRPLATGCCGMAGTYGHELPNQANSKKLYQLSWADKVAQAGAEGLLVTGFSCRSQVKRMSAAEKNNLQRARHPLQVLAEQL</sequence>
<dbReference type="GO" id="GO:0008720">
    <property type="term" value="F:D-lactate dehydrogenase (NAD+) activity"/>
    <property type="evidence" value="ECO:0007669"/>
    <property type="project" value="TreeGrafter"/>
</dbReference>
<gene>
    <name evidence="15" type="ORF">IDSA_03735</name>
</gene>
<dbReference type="Gene3D" id="3.30.465.10">
    <property type="match status" value="1"/>
</dbReference>
<dbReference type="Pfam" id="PF02913">
    <property type="entry name" value="FAD-oxidase_C"/>
    <property type="match status" value="1"/>
</dbReference>
<feature type="domain" description="4Fe-4S ferredoxin-type" evidence="13">
    <location>
        <begin position="658"/>
        <end position="689"/>
    </location>
</feature>
<dbReference type="SUPFAM" id="SSF46548">
    <property type="entry name" value="alpha-helical ferredoxin"/>
    <property type="match status" value="1"/>
</dbReference>
<dbReference type="InterPro" id="IPR006094">
    <property type="entry name" value="Oxid_FAD_bind_N"/>
</dbReference>